<evidence type="ECO:0000313" key="3">
    <source>
        <dbReference type="EMBL" id="PVU60601.1"/>
    </source>
</evidence>
<evidence type="ECO:0000313" key="11">
    <source>
        <dbReference type="EMBL" id="TYL82731.1"/>
    </source>
</evidence>
<evidence type="ECO:0000313" key="4">
    <source>
        <dbReference type="EMBL" id="QOU54210.1"/>
    </source>
</evidence>
<dbReference type="RefSeq" id="WP_004200032.1">
    <property type="nucleotide sequence ID" value="NZ_AP018671.1"/>
</dbReference>
<dbReference type="EMBL" id="WNPO01000037">
    <property type="protein sequence ID" value="MUA42009.1"/>
    <property type="molecule type" value="Genomic_DNA"/>
</dbReference>
<dbReference type="EMBL" id="CP063008">
    <property type="protein sequence ID" value="QOU54210.1"/>
    <property type="molecule type" value="Genomic_DNA"/>
</dbReference>
<evidence type="ECO:0000313" key="18">
    <source>
        <dbReference type="Proteomes" id="UP000485085"/>
    </source>
</evidence>
<accession>A0A081M527</accession>
<evidence type="ECO:0000313" key="7">
    <source>
        <dbReference type="EMBL" id="RDT95295.1"/>
    </source>
</evidence>
<organism evidence="11 16">
    <name type="scientific">Klebsiella pneumoniae</name>
    <dbReference type="NCBI Taxonomy" id="573"/>
    <lineage>
        <taxon>Bacteria</taxon>
        <taxon>Pseudomonadati</taxon>
        <taxon>Pseudomonadota</taxon>
        <taxon>Gammaproteobacteria</taxon>
        <taxon>Enterobacterales</taxon>
        <taxon>Enterobacteriaceae</taxon>
        <taxon>Klebsiella/Raoultella group</taxon>
        <taxon>Klebsiella</taxon>
        <taxon>Klebsiella pneumoniae complex</taxon>
    </lineage>
</organism>
<evidence type="ECO:0000313" key="8">
    <source>
        <dbReference type="EMBL" id="ROG91415.1"/>
    </source>
</evidence>
<evidence type="ECO:0000313" key="17">
    <source>
        <dbReference type="Proteomes" id="UP000439817"/>
    </source>
</evidence>
<dbReference type="Proteomes" id="UP000257587">
    <property type="component" value="Unassembled WGS sequence"/>
</dbReference>
<dbReference type="Proteomes" id="UP000294951">
    <property type="component" value="Unassembled WGS sequence"/>
</dbReference>
<dbReference type="Proteomes" id="UP000253559">
    <property type="component" value="Unassembled WGS sequence"/>
</dbReference>
<name>A0A081M527_KLEPN</name>
<reference evidence="2 18" key="9">
    <citation type="submission" date="2019-11" db="EMBL/GenBank/DDBJ databases">
        <title>Emergence of a novel subclone of carbapenem-resistant Klebsiella pneumoniae ST11 with enhanced virulence and transmissibility: a molecular epidemiological, clinical, genomic study.</title>
        <authorList>
            <person name="Zhou K."/>
        </authorList>
    </citation>
    <scope>NUCLEOTIDE SEQUENCE [LARGE SCALE GENOMIC DNA]</scope>
    <source>
        <strain evidence="2 18">KP_38044</strain>
    </source>
</reference>
<evidence type="ECO:0000313" key="13">
    <source>
        <dbReference type="Proteomes" id="UP000257587"/>
    </source>
</evidence>
<reference evidence="7" key="2">
    <citation type="submission" date="2018-07" db="EMBL/GenBank/DDBJ databases">
        <title>Draft genome sequence of Klebsiella pneumoniae K293.</title>
        <authorList>
            <person name="He F."/>
        </authorList>
    </citation>
    <scope>NUCLEOTIDE SEQUENCE</scope>
    <source>
        <strain evidence="7">K293</strain>
    </source>
</reference>
<dbReference type="Proteomes" id="UP000439817">
    <property type="component" value="Chromosome"/>
</dbReference>
<dbReference type="EMBL" id="PCFF01000033">
    <property type="protein sequence ID" value="PVU60601.1"/>
    <property type="molecule type" value="Genomic_DNA"/>
</dbReference>
<reference evidence="6" key="3">
    <citation type="submission" date="2018-07" db="EMBL/GenBank/DDBJ databases">
        <authorList>
            <person name="Martins R.C."/>
            <person name="Perdigao-Neto L.V."/>
            <person name="Costa S.F."/>
            <person name="Levin A.S.S."/>
        </authorList>
    </citation>
    <scope>NUCLEOTIDE SEQUENCE</scope>
    <source>
        <strain evidence="6">BC_5001</strain>
    </source>
</reference>
<dbReference type="KEGG" id="kpb:FH42_05320"/>
<feature type="transmembrane region" description="Helical" evidence="1">
    <location>
        <begin position="88"/>
        <end position="108"/>
    </location>
</feature>
<reference evidence="11 16" key="8">
    <citation type="submission" date="2019-08" db="EMBL/GenBank/DDBJ databases">
        <title>Phenotypic and genetic characterization of extended-spectrum b-lactamase-producing hypermucoviscous Klebsiella pneumoniae from Chile.</title>
        <authorList>
            <person name="Morales-Leon F."/>
            <person name="Caro C."/>
            <person name="Opazo-Capurro A."/>
            <person name="Lincopan N."/>
            <person name="Dominguez-Yevenes M."/>
            <person name="Lima C."/>
            <person name="Bello-Toledo H."/>
            <person name="Gonzalez-Rocha G."/>
        </authorList>
    </citation>
    <scope>NUCLEOTIDE SEQUENCE [LARGE SCALE GENOMIC DNA]</scope>
    <source>
        <strain evidence="11 16">UCO-494</strain>
    </source>
</reference>
<reference evidence="9 13" key="5">
    <citation type="submission" date="2018-08" db="EMBL/GenBank/DDBJ databases">
        <authorList>
            <consortium name="Pathogen Informatics"/>
        </authorList>
    </citation>
    <scope>NUCLEOTIDE SEQUENCE [LARGE SCALE GENOMIC DNA]</scope>
    <source>
        <strain evidence="9 13">EuSCAPE_AT002</strain>
    </source>
</reference>
<keyword evidence="1" id="KW-0812">Transmembrane</keyword>
<dbReference type="Proteomes" id="UP000322977">
    <property type="component" value="Unassembled WGS sequence"/>
</dbReference>
<reference evidence="10 15" key="7">
    <citation type="submission" date="2019-03" db="EMBL/GenBank/DDBJ databases">
        <title>Multidrug-Resistant Klebsiella pneumoniae Clinical Bloodstream Isolates in Shanghai, China.</title>
        <authorList>
            <person name="Wang S."/>
        </authorList>
    </citation>
    <scope>NUCLEOTIDE SEQUENCE [LARGE SCALE GENOMIC DNA]</scope>
    <source>
        <strain evidence="10 15">RJ1071</strain>
    </source>
</reference>
<dbReference type="GO" id="GO:0016740">
    <property type="term" value="F:transferase activity"/>
    <property type="evidence" value="ECO:0007669"/>
    <property type="project" value="UniProtKB-KW"/>
</dbReference>
<evidence type="ECO:0000313" key="6">
    <source>
        <dbReference type="EMBL" id="RBZ22143.1"/>
    </source>
</evidence>
<evidence type="ECO:0000313" key="5">
    <source>
        <dbReference type="EMBL" id="QQL31526.1"/>
    </source>
</evidence>
<dbReference type="Proteomes" id="UP000485085">
    <property type="component" value="Unassembled WGS sequence"/>
</dbReference>
<dbReference type="Proteomes" id="UP000254657">
    <property type="component" value="Unassembled WGS sequence"/>
</dbReference>
<evidence type="ECO:0000313" key="16">
    <source>
        <dbReference type="Proteomes" id="UP000322977"/>
    </source>
</evidence>
<dbReference type="AlphaFoldDB" id="A0A081M527"/>
<dbReference type="Proteomes" id="UP000532829">
    <property type="component" value="Chromosome"/>
</dbReference>
<dbReference type="Proteomes" id="UP000283322">
    <property type="component" value="Unassembled WGS sequence"/>
</dbReference>
<dbReference type="EMBL" id="UKAW01000022">
    <property type="protein sequence ID" value="SXG18869.1"/>
    <property type="molecule type" value="Genomic_DNA"/>
</dbReference>
<dbReference type="EMBL" id="CP066534">
    <property type="protein sequence ID" value="QQL31526.1"/>
    <property type="molecule type" value="Genomic_DNA"/>
</dbReference>
<reference evidence="6" key="4">
    <citation type="submission" date="2018-08" db="EMBL/GenBank/DDBJ databases">
        <title>Klebsiella pneumoniae genome sequencing and assembly.</title>
        <authorList>
            <person name="Martins R.C.R."/>
            <person name="Perdigao-Neto L.V."/>
            <person name="Costa S.F."/>
            <person name="Levin A.S.S."/>
        </authorList>
    </citation>
    <scope>NUCLEOTIDE SEQUENCE</scope>
    <source>
        <strain evidence="6">BC_5001</strain>
    </source>
</reference>
<evidence type="ECO:0000313" key="10">
    <source>
        <dbReference type="EMBL" id="TDK06388.1"/>
    </source>
</evidence>
<dbReference type="EMBL" id="QRCF01000004">
    <property type="protein sequence ID" value="RDT95295.1"/>
    <property type="molecule type" value="Genomic_DNA"/>
</dbReference>
<keyword evidence="1" id="KW-1133">Transmembrane helix</keyword>
<dbReference type="EMBL" id="SMTN01000002">
    <property type="protein sequence ID" value="TDK06388.1"/>
    <property type="molecule type" value="Genomic_DNA"/>
</dbReference>
<dbReference type="EMBL" id="QOHW01000010">
    <property type="protein sequence ID" value="RBZ22143.1"/>
    <property type="molecule type" value="Genomic_DNA"/>
</dbReference>
<evidence type="ECO:0000313" key="14">
    <source>
        <dbReference type="Proteomes" id="UP000283322"/>
    </source>
</evidence>
<reference evidence="4 17" key="10">
    <citation type="journal article" date="2020" name="Antibiotics">
        <title>Molecular Typing, Characterization of Antimicrobial Resistance, Virulence Profiling and Analysis of Whole-Genome Sequence of Clinical Klebsiella pneumoniae Isolates.</title>
        <authorList>
            <person name="Shelenkov A."/>
            <person name="Mikhaylova Y."/>
            <person name="Yanushevich Y."/>
            <person name="Samoilov A."/>
            <person name="Petrova L."/>
            <person name="Fomina V."/>
            <person name="Gusarov V."/>
            <person name="Zamyatin M."/>
            <person name="Shagin D."/>
            <person name="Akimkin V."/>
        </authorList>
    </citation>
    <scope>NUCLEOTIDE SEQUENCE [LARGE SCALE GENOMIC DNA]</scope>
    <source>
        <strain evidence="4 17">CriePir120</strain>
    </source>
</reference>
<proteinExistence type="predicted"/>
<reference evidence="5 19" key="11">
    <citation type="submission" date="2020-12" db="EMBL/GenBank/DDBJ databases">
        <title>The complete genome of Klebsiella pneumoniae strain 090374.</title>
        <authorList>
            <person name="Wei L."/>
            <person name="Wen H."/>
            <person name="Liu L."/>
            <person name="Feng Y."/>
            <person name="Zong Z."/>
        </authorList>
    </citation>
    <scope>NUCLEOTIDE SEQUENCE [LARGE SCALE GENOMIC DNA]</scope>
    <source>
        <strain evidence="5 19">WCHKP090374</strain>
    </source>
</reference>
<feature type="transmembrane region" description="Helical" evidence="1">
    <location>
        <begin position="63"/>
        <end position="81"/>
    </location>
</feature>
<evidence type="ECO:0000313" key="15">
    <source>
        <dbReference type="Proteomes" id="UP000294951"/>
    </source>
</evidence>
<gene>
    <name evidence="8" type="ORF">BL124_00022560</name>
    <name evidence="3" type="ORF">CP554_21410</name>
    <name evidence="6" type="ORF">DM078_14985</name>
    <name evidence="7" type="ORF">DW286_05380</name>
    <name evidence="10" type="ORF">E1814_02460</name>
    <name evidence="11" type="ORF">FXN67_01675</name>
    <name evidence="4" type="ORF">GJJ08_012825</name>
    <name evidence="2" type="ORF">GNF00_19390</name>
    <name evidence="5" type="ORF">H3G96_015090</name>
    <name evidence="9" type="ORF">SAMEA3499874_04777</name>
</gene>
<evidence type="ECO:0000256" key="1">
    <source>
        <dbReference type="SAM" id="Phobius"/>
    </source>
</evidence>
<dbReference type="Proteomes" id="UP000245817">
    <property type="component" value="Unassembled WGS sequence"/>
</dbReference>
<reference evidence="8 14" key="6">
    <citation type="submission" date="2018-10" db="EMBL/GenBank/DDBJ databases">
        <authorList>
            <person name="Vanduin D."/>
            <person name="Fouts D."/>
            <person name="Wright M."/>
            <person name="Sutton G."/>
            <person name="Nguyen K."/>
            <person name="Kreiswirth B."/>
            <person name="Chen L."/>
            <person name="Rojas L."/>
            <person name="Hujer A."/>
            <person name="Hujer K."/>
            <person name="Bonomo R."/>
            <person name="Adams M."/>
        </authorList>
    </citation>
    <scope>NUCLEOTIDE SEQUENCE [LARGE SCALE GENOMIC DNA]</scope>
    <source>
        <strain evidence="8 14">CRK0165</strain>
    </source>
</reference>
<sequence length="228" mass="26785">MSQQKMVLQPILRLWLGLFSGLLLVSAISAFHGEYWYFGDKQAFYAAKAGEVSVHELYTPAKILFAFIVSTIPPLLWLLLVNRRAPRLLTHTLPSVLLLLAGLLFFFLRPDVIPGGETPVYRYGERERYYQTIRWQKPEPGAWRGTRSEYNVYIEYRDPRGYRKVDNIKNAYTCETHRESRFFTLTTEEDWYPDSYPNILEAPCQAIKDPQAMTEYTRDHARWFPITF</sequence>
<dbReference type="EMBL" id="MPYG04000159">
    <property type="protein sequence ID" value="ROG91415.1"/>
    <property type="molecule type" value="Genomic_DNA"/>
</dbReference>
<protein>
    <submittedName>
        <fullName evidence="9">Putative glycosyltransferase</fullName>
    </submittedName>
</protein>
<evidence type="ECO:0000313" key="9">
    <source>
        <dbReference type="EMBL" id="SXG18869.1"/>
    </source>
</evidence>
<evidence type="ECO:0000313" key="19">
    <source>
        <dbReference type="Proteomes" id="UP000532829"/>
    </source>
</evidence>
<dbReference type="EMBL" id="VSSY01000001">
    <property type="protein sequence ID" value="TYL82731.1"/>
    <property type="molecule type" value="Genomic_DNA"/>
</dbReference>
<reference evidence="3 12" key="1">
    <citation type="submission" date="2017-09" db="EMBL/GenBank/DDBJ databases">
        <title>Molecular Epidemiology of Livestock-Associated Methicillin Resistant Staphylococcus aureus (LA-MRSA) and Extended-Spectrum Beta-Lactamase (ESBL)-Producing Enterobacteriaceae in Pigs and Exposed Workers in Cameroon and South Africa.</title>
        <authorList>
            <person name="Founou L."/>
            <person name="Founou R.C."/>
            <person name="Allam M."/>
            <person name="Ismail A."/>
            <person name="Essack S.Y."/>
        </authorList>
    </citation>
    <scope>NUCLEOTIDE SEQUENCE [LARGE SCALE GENOMIC DNA]</scope>
    <source>
        <strain evidence="3 12">HH516E4IA</strain>
    </source>
</reference>
<keyword evidence="1" id="KW-0472">Membrane</keyword>
<evidence type="ECO:0000313" key="12">
    <source>
        <dbReference type="Proteomes" id="UP000245817"/>
    </source>
</evidence>
<evidence type="ECO:0000313" key="2">
    <source>
        <dbReference type="EMBL" id="MUA42009.1"/>
    </source>
</evidence>
<keyword evidence="9" id="KW-0808">Transferase</keyword>